<dbReference type="PANTHER" id="PTHR10039:SF14">
    <property type="entry name" value="NACHT DOMAIN-CONTAINING PROTEIN"/>
    <property type="match status" value="1"/>
</dbReference>
<feature type="domain" description="Nephrocystin 3-like N-terminal" evidence="2">
    <location>
        <begin position="97"/>
        <end position="265"/>
    </location>
</feature>
<dbReference type="Gene3D" id="3.40.50.300">
    <property type="entry name" value="P-loop containing nucleotide triphosphate hydrolases"/>
    <property type="match status" value="1"/>
</dbReference>
<evidence type="ECO:0000313" key="3">
    <source>
        <dbReference type="EMBL" id="KAF9524239.1"/>
    </source>
</evidence>
<evidence type="ECO:0000259" key="2">
    <source>
        <dbReference type="Pfam" id="PF24883"/>
    </source>
</evidence>
<sequence>MSFRHKLDGSHSHSISLFGNSDNQHFQDSSFVVTVGNNNIVGDNNVNQTVVISGPTLNWDPIELLLQYCALDALVDAKERFDPPKCAPETRAVILQKIIQWANSDLPSTEFMWLTGSAGSGKSAVCQTIAEALQNDGTLFANFFFSRVAGASGRSNGDRLLPTLIYQMLQKFPETRRHVEKAIRQDRSILTSTRAVQMERLFCSPLKQFSARRLIREKMGKKVRVIIIDGWDECQGTEVQCDLLRILSNAAASMPVPLRFLIASRPEAHIAHLFDQEHSLRAATRHRINLDEDKEARVAISRFVHSKFQDLRQRHPLREYLHSGWPSEDVVELVVSKSSPQFIFASTVMNYIGFPNDRPDLRLNAIVSIADAPPNNPDDPPLENIDKLYRFIFSGVNPKHWSQVRAILAIIHLASREEFTTPTPSSRVLENLFRLLPGMVKIMLTPLLSVIRVPSEREGAIRSLHASLFDFLLDHHRSGYMVLDLVEAHSNLLDYYGSQDLFSDNMSVLSLKGILLHSAVLPTSEERRPTIANIVTATLYKCFKNNNMFLFTHTVAAVELAFTALARYGVYTEERINDTWLDDRLAFHERLPWLPHQPILGPESSFGSLYDNPFTSPLLRAKHCAYVQVTYHRISEARLSALQNVVTTNQSVYDYSTVVLHILTAAFSKNTFDSEMYDQEYFHKLAHLADEPLVVTRLDKDADELSTVCRKSISGFCEALQMQQENPNLGAKVEKIRWMLNQWGGLRDT</sequence>
<dbReference type="InterPro" id="IPR056884">
    <property type="entry name" value="NPHP3-like_N"/>
</dbReference>
<comment type="caution">
    <text evidence="3">The sequence shown here is derived from an EMBL/GenBank/DDBJ whole genome shotgun (WGS) entry which is preliminary data.</text>
</comment>
<protein>
    <recommendedName>
        <fullName evidence="2">Nephrocystin 3-like N-terminal domain-containing protein</fullName>
    </recommendedName>
</protein>
<keyword evidence="1" id="KW-0677">Repeat</keyword>
<keyword evidence="4" id="KW-1185">Reference proteome</keyword>
<dbReference type="PANTHER" id="PTHR10039">
    <property type="entry name" value="AMELOGENIN"/>
    <property type="match status" value="1"/>
</dbReference>
<evidence type="ECO:0000256" key="1">
    <source>
        <dbReference type="ARBA" id="ARBA00022737"/>
    </source>
</evidence>
<dbReference type="SUPFAM" id="SSF52540">
    <property type="entry name" value="P-loop containing nucleoside triphosphate hydrolases"/>
    <property type="match status" value="1"/>
</dbReference>
<dbReference type="InterPro" id="IPR027417">
    <property type="entry name" value="P-loop_NTPase"/>
</dbReference>
<dbReference type="Pfam" id="PF24883">
    <property type="entry name" value="NPHP3_N"/>
    <property type="match status" value="1"/>
</dbReference>
<proteinExistence type="predicted"/>
<gene>
    <name evidence="3" type="ORF">CPB83DRAFT_861669</name>
</gene>
<organism evidence="3 4">
    <name type="scientific">Crepidotus variabilis</name>
    <dbReference type="NCBI Taxonomy" id="179855"/>
    <lineage>
        <taxon>Eukaryota</taxon>
        <taxon>Fungi</taxon>
        <taxon>Dikarya</taxon>
        <taxon>Basidiomycota</taxon>
        <taxon>Agaricomycotina</taxon>
        <taxon>Agaricomycetes</taxon>
        <taxon>Agaricomycetidae</taxon>
        <taxon>Agaricales</taxon>
        <taxon>Agaricineae</taxon>
        <taxon>Crepidotaceae</taxon>
        <taxon>Crepidotus</taxon>
    </lineage>
</organism>
<reference evidence="3" key="1">
    <citation type="submission" date="2020-11" db="EMBL/GenBank/DDBJ databases">
        <authorList>
            <consortium name="DOE Joint Genome Institute"/>
            <person name="Ahrendt S."/>
            <person name="Riley R."/>
            <person name="Andreopoulos W."/>
            <person name="Labutti K."/>
            <person name="Pangilinan J."/>
            <person name="Ruiz-Duenas F.J."/>
            <person name="Barrasa J.M."/>
            <person name="Sanchez-Garcia M."/>
            <person name="Camarero S."/>
            <person name="Miyauchi S."/>
            <person name="Serrano A."/>
            <person name="Linde D."/>
            <person name="Babiker R."/>
            <person name="Drula E."/>
            <person name="Ayuso-Fernandez I."/>
            <person name="Pacheco R."/>
            <person name="Padilla G."/>
            <person name="Ferreira P."/>
            <person name="Barriuso J."/>
            <person name="Kellner H."/>
            <person name="Castanera R."/>
            <person name="Alfaro M."/>
            <person name="Ramirez L."/>
            <person name="Pisabarro A.G."/>
            <person name="Kuo A."/>
            <person name="Tritt A."/>
            <person name="Lipzen A."/>
            <person name="He G."/>
            <person name="Yan M."/>
            <person name="Ng V."/>
            <person name="Cullen D."/>
            <person name="Martin F."/>
            <person name="Rosso M.-N."/>
            <person name="Henrissat B."/>
            <person name="Hibbett D."/>
            <person name="Martinez A.T."/>
            <person name="Grigoriev I.V."/>
        </authorList>
    </citation>
    <scope>NUCLEOTIDE SEQUENCE</scope>
    <source>
        <strain evidence="3">CBS 506.95</strain>
    </source>
</reference>
<evidence type="ECO:0000313" key="4">
    <source>
        <dbReference type="Proteomes" id="UP000807306"/>
    </source>
</evidence>
<dbReference type="EMBL" id="MU157902">
    <property type="protein sequence ID" value="KAF9524239.1"/>
    <property type="molecule type" value="Genomic_DNA"/>
</dbReference>
<name>A0A9P6JL00_9AGAR</name>
<dbReference type="AlphaFoldDB" id="A0A9P6JL00"/>
<dbReference type="OrthoDB" id="7464126at2759"/>
<dbReference type="Proteomes" id="UP000807306">
    <property type="component" value="Unassembled WGS sequence"/>
</dbReference>
<accession>A0A9P6JL00</accession>